<comment type="catalytic activity">
    <reaction evidence="32">
        <text>Fe(III)-[cytochrome c](out) = Fe(III)-[cytochrome c](in)</text>
        <dbReference type="Rhea" id="RHEA:79311"/>
        <dbReference type="Rhea" id="RHEA-COMP:14399"/>
        <dbReference type="ChEBI" id="CHEBI:29034"/>
    </reaction>
</comment>
<evidence type="ECO:0000256" key="12">
    <source>
        <dbReference type="ARBA" id="ARBA00022741"/>
    </source>
</evidence>
<feature type="region of interest" description="Disordered" evidence="38">
    <location>
        <begin position="1"/>
        <end position="42"/>
    </location>
</feature>
<evidence type="ECO:0000313" key="41">
    <source>
        <dbReference type="Proteomes" id="UP000050525"/>
    </source>
</evidence>
<evidence type="ECO:0000256" key="28">
    <source>
        <dbReference type="ARBA" id="ARBA00036483"/>
    </source>
</evidence>
<evidence type="ECO:0000256" key="36">
    <source>
        <dbReference type="ARBA" id="ARBA00045025"/>
    </source>
</evidence>
<evidence type="ECO:0000256" key="1">
    <source>
        <dbReference type="ARBA" id="ARBA00004314"/>
    </source>
</evidence>
<dbReference type="EMBL" id="AKHW03006437">
    <property type="protein sequence ID" value="KYO20277.1"/>
    <property type="molecule type" value="Genomic_DNA"/>
</dbReference>
<dbReference type="InterPro" id="IPR027246">
    <property type="entry name" value="Porin_Euk/Tom40"/>
</dbReference>
<evidence type="ECO:0000256" key="30">
    <source>
        <dbReference type="ARBA" id="ARBA00036683"/>
    </source>
</evidence>
<keyword evidence="12" id="KW-0547">Nucleotide-binding</keyword>
<evidence type="ECO:0000256" key="32">
    <source>
        <dbReference type="ARBA" id="ARBA00044892"/>
    </source>
</evidence>
<evidence type="ECO:0000256" key="22">
    <source>
        <dbReference type="ARBA" id="ARBA00024167"/>
    </source>
</evidence>
<evidence type="ECO:0000256" key="20">
    <source>
        <dbReference type="ARBA" id="ARBA00023128"/>
    </source>
</evidence>
<comment type="subunit">
    <text evidence="37">Homodimer and homotrimer; in response to cyclic AMP or calcium; oligomerization is required for scramblase activity. Component of the mitochondrial permeability transition pore complex (mPTPC), at least composed of SPG7, VDAC1 and PPIF. Interacts with SPG7, NIPSNAP2 and SLC25A30. Interacts with hexokinases including HK1. The HK1-VDAC1 complex interacts with ATF2. Interacts with BCL2L1. Interacts with BAK1. Interacts with RTL10/BOP (via BH3 domain). Interacts with amyloid-beta and APP; induces VDAC1 dephosphorylation. Interacts with TMEM41B. Interacts with BCAP31. Interacts with HSPA9; this interaction couples ITPR1 to VDAC1.</text>
</comment>
<dbReference type="GO" id="GO:0046930">
    <property type="term" value="C:pore complex"/>
    <property type="evidence" value="ECO:0007669"/>
    <property type="project" value="UniProtKB-KW"/>
</dbReference>
<dbReference type="GO" id="GO:0008308">
    <property type="term" value="F:voltage-gated monoatomic anion channel activity"/>
    <property type="evidence" value="ECO:0007669"/>
    <property type="project" value="InterPro"/>
</dbReference>
<keyword evidence="9" id="KW-0597">Phosphoprotein</keyword>
<evidence type="ECO:0000256" key="18">
    <source>
        <dbReference type="ARBA" id="ARBA00023065"/>
    </source>
</evidence>
<evidence type="ECO:0000256" key="5">
    <source>
        <dbReference type="ARBA" id="ARBA00022448"/>
    </source>
</evidence>
<evidence type="ECO:0000256" key="15">
    <source>
        <dbReference type="ARBA" id="ARBA00022843"/>
    </source>
</evidence>
<keyword evidence="6" id="KW-1134">Transmembrane beta strand</keyword>
<keyword evidence="14" id="KW-0067">ATP-binding</keyword>
<evidence type="ECO:0000256" key="37">
    <source>
        <dbReference type="ARBA" id="ARBA00046417"/>
    </source>
</evidence>
<evidence type="ECO:0000256" key="38">
    <source>
        <dbReference type="SAM" id="MobiDB-lite"/>
    </source>
</evidence>
<evidence type="ECO:0000256" key="8">
    <source>
        <dbReference type="ARBA" id="ARBA00022499"/>
    </source>
</evidence>
<keyword evidence="16" id="KW-0007">Acetylation</keyword>
<evidence type="ECO:0000256" key="2">
    <source>
        <dbReference type="ARBA" id="ARBA00004374"/>
    </source>
</evidence>
<dbReference type="GO" id="GO:0005524">
    <property type="term" value="F:ATP binding"/>
    <property type="evidence" value="ECO:0007669"/>
    <property type="project" value="UniProtKB-KW"/>
</dbReference>
<dbReference type="InterPro" id="IPR023614">
    <property type="entry name" value="Porin_dom_sf"/>
</dbReference>
<evidence type="ECO:0000256" key="31">
    <source>
        <dbReference type="ARBA" id="ARBA00036778"/>
    </source>
</evidence>
<comment type="catalytic activity">
    <reaction evidence="31">
        <text>acetylcholine(in) = acetylcholine(out)</text>
        <dbReference type="Rhea" id="RHEA:74663"/>
        <dbReference type="ChEBI" id="CHEBI:15355"/>
    </reaction>
</comment>
<dbReference type="CDD" id="cd07306">
    <property type="entry name" value="Porin3_VDAC"/>
    <property type="match status" value="1"/>
</dbReference>
<evidence type="ECO:0000256" key="24">
    <source>
        <dbReference type="ARBA" id="ARBA00024631"/>
    </source>
</evidence>
<evidence type="ECO:0000256" key="25">
    <source>
        <dbReference type="ARBA" id="ARBA00034269"/>
    </source>
</evidence>
<evidence type="ECO:0000256" key="3">
    <source>
        <dbReference type="ARBA" id="ARBA00004651"/>
    </source>
</evidence>
<evidence type="ECO:0000313" key="40">
    <source>
        <dbReference type="EMBL" id="KYO20277.1"/>
    </source>
</evidence>
<protein>
    <recommendedName>
        <fullName evidence="35">Non-selective voltage-gated ion channel VDAC1</fullName>
    </recommendedName>
    <alternativeName>
        <fullName evidence="36">Voltage-dependent anion-selective channel protein 1</fullName>
    </alternativeName>
</protein>
<dbReference type="AlphaFoldDB" id="A0A151M6Z4"/>
<dbReference type="FunFam" id="2.40.160.10:FF:000001">
    <property type="entry name" value="Voltage-dependent anion-selective channel protein 2"/>
    <property type="match status" value="1"/>
</dbReference>
<evidence type="ECO:0000256" key="23">
    <source>
        <dbReference type="ARBA" id="ARBA00024479"/>
    </source>
</evidence>
<evidence type="ECO:0000256" key="14">
    <source>
        <dbReference type="ARBA" id="ARBA00022840"/>
    </source>
</evidence>
<dbReference type="Pfam" id="PF17818">
    <property type="entry name" value="KCT2"/>
    <property type="match status" value="1"/>
</dbReference>
<proteinExistence type="inferred from homology"/>
<evidence type="ECO:0000256" key="11">
    <source>
        <dbReference type="ARBA" id="ARBA00022703"/>
    </source>
</evidence>
<comment type="catalytic activity">
    <reaction evidence="30">
        <text>L-glutamate(out) = L-glutamate(in)</text>
        <dbReference type="Rhea" id="RHEA:66336"/>
        <dbReference type="ChEBI" id="CHEBI:29985"/>
    </reaction>
</comment>
<comment type="catalytic activity">
    <reaction evidence="27">
        <text>Na(+)(in) = Na(+)(out)</text>
        <dbReference type="Rhea" id="RHEA:34963"/>
        <dbReference type="ChEBI" id="CHEBI:29101"/>
    </reaction>
</comment>
<name>A0A151M6Z4_ALLMI</name>
<evidence type="ECO:0000256" key="17">
    <source>
        <dbReference type="ARBA" id="ARBA00023027"/>
    </source>
</evidence>
<dbReference type="InterPro" id="IPR001925">
    <property type="entry name" value="Porin_Euk"/>
</dbReference>
<comment type="catalytic activity">
    <reaction evidence="23">
        <text>a 1,2-diacyl-sn-glycero-3-phospho-L-serine(in) = a 1,2-diacyl-sn-glycero-3-phospho-L-serine(out)</text>
        <dbReference type="Rhea" id="RHEA:38663"/>
        <dbReference type="ChEBI" id="CHEBI:57262"/>
    </reaction>
</comment>
<keyword evidence="5" id="KW-0813">Transport</keyword>
<evidence type="ECO:0000256" key="21">
    <source>
        <dbReference type="ARBA" id="ARBA00023136"/>
    </source>
</evidence>
<dbReference type="GO" id="GO:0006915">
    <property type="term" value="P:apoptotic process"/>
    <property type="evidence" value="ECO:0007669"/>
    <property type="project" value="UniProtKB-KW"/>
</dbReference>
<accession>A0A151M6Z4</accession>
<evidence type="ECO:0000256" key="7">
    <source>
        <dbReference type="ARBA" id="ARBA00022475"/>
    </source>
</evidence>
<sequence length="581" mass="64167">MKNGWMQKRKKPNSDYRWRSPSPVKKGCSCPQQSCQASEPGCSRCSARASERASEAGRRLEPAGPQKMAVPPTYVDLGKSARDVFTKGYGFGLIKLDLKTKSENGLEFTSSGSANSETSKVTGSLETKYKWIEYGLTFTEKWNTDNTLGTEITVEDQLAHGLKLTFDSSFSPNTGKKSAKIKTGYKREHINLGCDMDFDIAGPSVRGAVVVGYEGWLAGYQMNFETTKSRVTQSNFAVGYKTDEFQLHTNVNDGTEFGGSIYQKVNDKLETAVNLAWTAGNSNTRFGIAAKYQIDPDASFSAKVNNSSLIGLGYTQTLKPGIKLTLSALLDGKNVNAGTAEDVEQSEKNITSNSEMVIKSLMPTASLQNLTTIPNKELPSETPRNLSAVTLKPAVGKDDLATSVTAHSTTVSPILQMDVDASEDTKIDEDDLITDFKDALNSSPPLVKEITEPEDGEDYNAYEMTSNSKFNSDLLDLPEDDDSDTISIYNEDVKSLEDKIKDSSVTGLEEEDSHFFFHLVIVAFVVAVVYISYHNKRKIFLLVQSRRWRDGLCSRTVEYHRLDQNVNEAMPSLKITNDYIF</sequence>
<evidence type="ECO:0000256" key="4">
    <source>
        <dbReference type="ARBA" id="ARBA00007780"/>
    </source>
</evidence>
<feature type="transmembrane region" description="Helical" evidence="39">
    <location>
        <begin position="515"/>
        <end position="533"/>
    </location>
</feature>
<dbReference type="PANTHER" id="PTHR11743:SF13">
    <property type="entry name" value="VOLTAGE-DEPENDENT ANION-SELECTIVE CHANNEL PROTEIN 1"/>
    <property type="match status" value="1"/>
</dbReference>
<dbReference type="PRINTS" id="PR00185">
    <property type="entry name" value="EUKARYTPORIN"/>
</dbReference>
<evidence type="ECO:0000256" key="29">
    <source>
        <dbReference type="ARBA" id="ARBA00036634"/>
    </source>
</evidence>
<keyword evidence="13" id="KW-1000">Mitochondrion outer membrane</keyword>
<organism evidence="40 41">
    <name type="scientific">Alligator mississippiensis</name>
    <name type="common">American alligator</name>
    <dbReference type="NCBI Taxonomy" id="8496"/>
    <lineage>
        <taxon>Eukaryota</taxon>
        <taxon>Metazoa</taxon>
        <taxon>Chordata</taxon>
        <taxon>Craniata</taxon>
        <taxon>Vertebrata</taxon>
        <taxon>Euteleostomi</taxon>
        <taxon>Archelosauria</taxon>
        <taxon>Archosauria</taxon>
        <taxon>Crocodylia</taxon>
        <taxon>Alligatoridae</taxon>
        <taxon>Alligatorinae</taxon>
        <taxon>Alligator</taxon>
    </lineage>
</organism>
<dbReference type="Pfam" id="PF01459">
    <property type="entry name" value="Porin_3"/>
    <property type="match status" value="1"/>
</dbReference>
<keyword evidence="21 39" id="KW-0472">Membrane</keyword>
<dbReference type="Proteomes" id="UP000050525">
    <property type="component" value="Unassembled WGS sequence"/>
</dbReference>
<comment type="caution">
    <text evidence="40">The sequence shown here is derived from an EMBL/GenBank/DDBJ whole genome shotgun (WGS) entry which is preliminary data.</text>
</comment>
<comment type="catalytic activity">
    <reaction evidence="28">
        <text>dopamine(out) = dopamine(in)</text>
        <dbReference type="Rhea" id="RHEA:73863"/>
        <dbReference type="ChEBI" id="CHEBI:59905"/>
    </reaction>
</comment>
<dbReference type="eggNOG" id="KOG3126">
    <property type="taxonomic scope" value="Eukaryota"/>
</dbReference>
<keyword evidence="41" id="KW-1185">Reference proteome</keyword>
<keyword evidence="17" id="KW-0520">NAD</keyword>
<comment type="catalytic activity">
    <reaction evidence="22">
        <text>chloride(in) = chloride(out)</text>
        <dbReference type="Rhea" id="RHEA:29823"/>
        <dbReference type="ChEBI" id="CHEBI:17996"/>
    </reaction>
</comment>
<keyword evidence="20" id="KW-0496">Mitochondrion</keyword>
<evidence type="ECO:0000256" key="34">
    <source>
        <dbReference type="ARBA" id="ARBA00044941"/>
    </source>
</evidence>
<evidence type="ECO:0000256" key="16">
    <source>
        <dbReference type="ARBA" id="ARBA00022990"/>
    </source>
</evidence>
<evidence type="ECO:0000256" key="9">
    <source>
        <dbReference type="ARBA" id="ARBA00022553"/>
    </source>
</evidence>
<keyword evidence="18" id="KW-0406">Ion transport</keyword>
<dbReference type="GO" id="GO:0005741">
    <property type="term" value="C:mitochondrial outer membrane"/>
    <property type="evidence" value="ECO:0007669"/>
    <property type="project" value="UniProtKB-SubCell"/>
</dbReference>
<dbReference type="GO" id="GO:0045121">
    <property type="term" value="C:membrane raft"/>
    <property type="evidence" value="ECO:0007669"/>
    <property type="project" value="UniProtKB-SubCell"/>
</dbReference>
<keyword evidence="8" id="KW-1017">Isopeptide bond</keyword>
<evidence type="ECO:0000256" key="26">
    <source>
        <dbReference type="ARBA" id="ARBA00034430"/>
    </source>
</evidence>
<evidence type="ECO:0000256" key="19">
    <source>
        <dbReference type="ARBA" id="ARBA00023114"/>
    </source>
</evidence>
<evidence type="ECO:0000256" key="10">
    <source>
        <dbReference type="ARBA" id="ARBA00022692"/>
    </source>
</evidence>
<evidence type="ECO:0000256" key="35">
    <source>
        <dbReference type="ARBA" id="ARBA00044987"/>
    </source>
</evidence>
<comment type="catalytic activity">
    <reaction evidence="24">
        <text>a 1,2-diacyl-sn-glycero-3-phosphocholine(in) = a 1,2-diacyl-sn-glycero-3-phosphocholine(out)</text>
        <dbReference type="Rhea" id="RHEA:38571"/>
        <dbReference type="ChEBI" id="CHEBI:57643"/>
    </reaction>
</comment>
<dbReference type="STRING" id="8496.A0A151M6Z4"/>
<comment type="similarity">
    <text evidence="4">Belongs to the eukaryotic mitochondrial porin family.</text>
</comment>
<comment type="catalytic activity">
    <reaction evidence="29">
        <text>Ca(2+)(in) = Ca(2+)(out)</text>
        <dbReference type="Rhea" id="RHEA:29671"/>
        <dbReference type="ChEBI" id="CHEBI:29108"/>
    </reaction>
</comment>
<keyword evidence="7" id="KW-1003">Cell membrane</keyword>
<evidence type="ECO:0000256" key="39">
    <source>
        <dbReference type="SAM" id="Phobius"/>
    </source>
</evidence>
<dbReference type="PANTHER" id="PTHR11743">
    <property type="entry name" value="VOLTAGE-DEPENDENT ANION-SELECTIVE CHANNEL"/>
    <property type="match status" value="1"/>
</dbReference>
<keyword evidence="11" id="KW-0053">Apoptosis</keyword>
<keyword evidence="19" id="KW-0626">Porin</keyword>
<comment type="function">
    <text evidence="34">Catalyzes the scrambling of phospholipids across the outer mitochondrial membrane; the mechanism is unrelated to channel activity and is capable of translocating both anionic and zwitterionic phospholipids.</text>
</comment>
<reference evidence="40 41" key="1">
    <citation type="journal article" date="2012" name="Genome Biol.">
        <title>Sequencing three crocodilian genomes to illuminate the evolution of archosaurs and amniotes.</title>
        <authorList>
            <person name="St John J.A."/>
            <person name="Braun E.L."/>
            <person name="Isberg S.R."/>
            <person name="Miles L.G."/>
            <person name="Chong A.Y."/>
            <person name="Gongora J."/>
            <person name="Dalzell P."/>
            <person name="Moran C."/>
            <person name="Bed'hom B."/>
            <person name="Abzhanov A."/>
            <person name="Burgess S.C."/>
            <person name="Cooksey A.M."/>
            <person name="Castoe T.A."/>
            <person name="Crawford N.G."/>
            <person name="Densmore L.D."/>
            <person name="Drew J.C."/>
            <person name="Edwards S.V."/>
            <person name="Faircloth B.C."/>
            <person name="Fujita M.K."/>
            <person name="Greenwold M.J."/>
            <person name="Hoffmann F.G."/>
            <person name="Howard J.M."/>
            <person name="Iguchi T."/>
            <person name="Janes D.E."/>
            <person name="Khan S.Y."/>
            <person name="Kohno S."/>
            <person name="de Koning A.J."/>
            <person name="Lance S.L."/>
            <person name="McCarthy F.M."/>
            <person name="McCormack J.E."/>
            <person name="Merchant M.E."/>
            <person name="Peterson D.G."/>
            <person name="Pollock D.D."/>
            <person name="Pourmand N."/>
            <person name="Raney B.J."/>
            <person name="Roessler K.A."/>
            <person name="Sanford J.R."/>
            <person name="Sawyer R.H."/>
            <person name="Schmidt C.J."/>
            <person name="Triplett E.W."/>
            <person name="Tuberville T.D."/>
            <person name="Venegas-Anaya M."/>
            <person name="Howard J.T."/>
            <person name="Jarvis E.D."/>
            <person name="Guillette L.J.Jr."/>
            <person name="Glenn T.C."/>
            <person name="Green R.E."/>
            <person name="Ray D.A."/>
        </authorList>
    </citation>
    <scope>NUCLEOTIDE SEQUENCE [LARGE SCALE GENOMIC DNA]</scope>
    <source>
        <strain evidence="40">KSC_2009_1</strain>
    </source>
</reference>
<evidence type="ECO:0000256" key="6">
    <source>
        <dbReference type="ARBA" id="ARBA00022452"/>
    </source>
</evidence>
<dbReference type="PROSITE" id="PS00558">
    <property type="entry name" value="EUKARYOTIC_PORIN"/>
    <property type="match status" value="1"/>
</dbReference>
<dbReference type="Gene3D" id="2.40.160.10">
    <property type="entry name" value="Porin"/>
    <property type="match status" value="1"/>
</dbReference>
<keyword evidence="10 39" id="KW-0812">Transmembrane</keyword>
<dbReference type="GO" id="GO:0015288">
    <property type="term" value="F:porin activity"/>
    <property type="evidence" value="ECO:0007669"/>
    <property type="project" value="UniProtKB-KW"/>
</dbReference>
<comment type="catalytic activity">
    <reaction evidence="25">
        <text>Mg(2+)(in) = Mg(2+)(out)</text>
        <dbReference type="Rhea" id="RHEA:29827"/>
        <dbReference type="ChEBI" id="CHEBI:18420"/>
    </reaction>
</comment>
<evidence type="ECO:0000256" key="13">
    <source>
        <dbReference type="ARBA" id="ARBA00022787"/>
    </source>
</evidence>
<dbReference type="GO" id="GO:0005886">
    <property type="term" value="C:plasma membrane"/>
    <property type="evidence" value="ECO:0007669"/>
    <property type="project" value="UniProtKB-SubCell"/>
</dbReference>
<evidence type="ECO:0000256" key="27">
    <source>
        <dbReference type="ARBA" id="ARBA00036239"/>
    </source>
</evidence>
<comment type="catalytic activity">
    <reaction evidence="26">
        <text>K(+)(in) = K(+)(out)</text>
        <dbReference type="Rhea" id="RHEA:29463"/>
        <dbReference type="ChEBI" id="CHEBI:29103"/>
    </reaction>
</comment>
<comment type="catalytic activity">
    <reaction evidence="33">
        <text>ATP(in) = ATP(out)</text>
        <dbReference type="Rhea" id="RHEA:75687"/>
        <dbReference type="ChEBI" id="CHEBI:30616"/>
    </reaction>
</comment>
<gene>
    <name evidence="40" type="primary">VDAC1</name>
    <name evidence="40" type="ORF">Y1Q_0010818</name>
</gene>
<keyword evidence="15" id="KW-0832">Ubl conjugation</keyword>
<comment type="subcellular location">
    <subcellularLocation>
        <location evidence="3">Cell membrane</location>
        <topology evidence="3">Multi-pass membrane protein</topology>
    </subcellularLocation>
    <subcellularLocation>
        <location evidence="1">Membrane raft</location>
        <topology evidence="1">Multi-pass membrane protein</topology>
    </subcellularLocation>
    <subcellularLocation>
        <location evidence="2">Mitochondrion outer membrane</location>
        <topology evidence="2">Multi-pass membrane protein</topology>
    </subcellularLocation>
</comment>
<keyword evidence="39" id="KW-1133">Transmembrane helix</keyword>
<evidence type="ECO:0000256" key="33">
    <source>
        <dbReference type="ARBA" id="ARBA00044897"/>
    </source>
</evidence>